<evidence type="ECO:0000256" key="2">
    <source>
        <dbReference type="ARBA" id="ARBA00023125"/>
    </source>
</evidence>
<keyword evidence="2" id="KW-0238">DNA-binding</keyword>
<dbReference type="EMBL" id="SJPR01000003">
    <property type="protein sequence ID" value="TWT96722.1"/>
    <property type="molecule type" value="Genomic_DNA"/>
</dbReference>
<name>A0A5C6A9N1_9BACT</name>
<dbReference type="Gene3D" id="1.10.10.10">
    <property type="entry name" value="Winged helix-like DNA-binding domain superfamily/Winged helix DNA-binding domain"/>
    <property type="match status" value="1"/>
</dbReference>
<dbReference type="InterPro" id="IPR016032">
    <property type="entry name" value="Sig_transdc_resp-reg_C-effctor"/>
</dbReference>
<accession>A0A5C6A9N1</accession>
<dbReference type="GO" id="GO:0003677">
    <property type="term" value="F:DNA binding"/>
    <property type="evidence" value="ECO:0007669"/>
    <property type="project" value="UniProtKB-KW"/>
</dbReference>
<keyword evidence="1" id="KW-0805">Transcription regulation</keyword>
<evidence type="ECO:0000256" key="4">
    <source>
        <dbReference type="SAM" id="MobiDB-lite"/>
    </source>
</evidence>
<evidence type="ECO:0000313" key="7">
    <source>
        <dbReference type="Proteomes" id="UP000317421"/>
    </source>
</evidence>
<dbReference type="SMART" id="SM00421">
    <property type="entry name" value="HTH_LUXR"/>
    <property type="match status" value="1"/>
</dbReference>
<sequence length="232" mass="24881">MPSDLTDSDKDGTTASTSEPKPVKPILDVVGCGVADASPIVVAAHSVRADVRLASSPESLLEQLNWRSREATLEPADVVVFVGVAESLISQQWIARASQLAPELTIAAALIDGSIDQAAYVVNQGARGLLTLPNSLARLSRDLREISDAALRFRASRRNVMKHRRAASALTPAEHEVLEGMLAGMPNKQIAQRLSIGLRTVELRRSKIMKKMKAKSLAQLISYICAAQGHSG</sequence>
<keyword evidence="7" id="KW-1185">Reference proteome</keyword>
<dbReference type="PANTHER" id="PTHR44688:SF16">
    <property type="entry name" value="DNA-BINDING TRANSCRIPTIONAL ACTIVATOR DEVR_DOSR"/>
    <property type="match status" value="1"/>
</dbReference>
<dbReference type="Pfam" id="PF00196">
    <property type="entry name" value="GerE"/>
    <property type="match status" value="1"/>
</dbReference>
<dbReference type="CDD" id="cd06170">
    <property type="entry name" value="LuxR_C_like"/>
    <property type="match status" value="1"/>
</dbReference>
<protein>
    <submittedName>
        <fullName evidence="6">Transcriptional regulatory protein FixJ</fullName>
    </submittedName>
</protein>
<evidence type="ECO:0000259" key="5">
    <source>
        <dbReference type="PROSITE" id="PS50043"/>
    </source>
</evidence>
<feature type="domain" description="HTH luxR-type" evidence="5">
    <location>
        <begin position="163"/>
        <end position="228"/>
    </location>
</feature>
<dbReference type="InterPro" id="IPR000792">
    <property type="entry name" value="Tscrpt_reg_LuxR_C"/>
</dbReference>
<dbReference type="AlphaFoldDB" id="A0A5C6A9N1"/>
<dbReference type="Proteomes" id="UP000317421">
    <property type="component" value="Unassembled WGS sequence"/>
</dbReference>
<dbReference type="PRINTS" id="PR00038">
    <property type="entry name" value="HTHLUXR"/>
</dbReference>
<proteinExistence type="predicted"/>
<dbReference type="InterPro" id="IPR036388">
    <property type="entry name" value="WH-like_DNA-bd_sf"/>
</dbReference>
<evidence type="ECO:0000313" key="6">
    <source>
        <dbReference type="EMBL" id="TWT96722.1"/>
    </source>
</evidence>
<dbReference type="PANTHER" id="PTHR44688">
    <property type="entry name" value="DNA-BINDING TRANSCRIPTIONAL ACTIVATOR DEVR_DOSR"/>
    <property type="match status" value="1"/>
</dbReference>
<keyword evidence="3" id="KW-0804">Transcription</keyword>
<evidence type="ECO:0000256" key="1">
    <source>
        <dbReference type="ARBA" id="ARBA00023015"/>
    </source>
</evidence>
<reference evidence="6 7" key="1">
    <citation type="submission" date="2019-02" db="EMBL/GenBank/DDBJ databases">
        <title>Deep-cultivation of Planctomycetes and their phenomic and genomic characterization uncovers novel biology.</title>
        <authorList>
            <person name="Wiegand S."/>
            <person name="Jogler M."/>
            <person name="Boedeker C."/>
            <person name="Pinto D."/>
            <person name="Vollmers J."/>
            <person name="Rivas-Marin E."/>
            <person name="Kohn T."/>
            <person name="Peeters S.H."/>
            <person name="Heuer A."/>
            <person name="Rast P."/>
            <person name="Oberbeckmann S."/>
            <person name="Bunk B."/>
            <person name="Jeske O."/>
            <person name="Meyerdierks A."/>
            <person name="Storesund J.E."/>
            <person name="Kallscheuer N."/>
            <person name="Luecker S."/>
            <person name="Lage O.M."/>
            <person name="Pohl T."/>
            <person name="Merkel B.J."/>
            <person name="Hornburger P."/>
            <person name="Mueller R.-W."/>
            <person name="Bruemmer F."/>
            <person name="Labrenz M."/>
            <person name="Spormann A.M."/>
            <person name="Op Den Camp H."/>
            <person name="Overmann J."/>
            <person name="Amann R."/>
            <person name="Jetten M.S.M."/>
            <person name="Mascher T."/>
            <person name="Medema M.H."/>
            <person name="Devos D.P."/>
            <person name="Kaster A.-K."/>
            <person name="Ovreas L."/>
            <person name="Rohde M."/>
            <person name="Galperin M.Y."/>
            <person name="Jogler C."/>
        </authorList>
    </citation>
    <scope>NUCLEOTIDE SEQUENCE [LARGE SCALE GENOMIC DNA]</scope>
    <source>
        <strain evidence="6 7">Pla108</strain>
    </source>
</reference>
<organism evidence="6 7">
    <name type="scientific">Botrimarina colliarenosi</name>
    <dbReference type="NCBI Taxonomy" id="2528001"/>
    <lineage>
        <taxon>Bacteria</taxon>
        <taxon>Pseudomonadati</taxon>
        <taxon>Planctomycetota</taxon>
        <taxon>Planctomycetia</taxon>
        <taxon>Pirellulales</taxon>
        <taxon>Lacipirellulaceae</taxon>
        <taxon>Botrimarina</taxon>
    </lineage>
</organism>
<dbReference type="SUPFAM" id="SSF46894">
    <property type="entry name" value="C-terminal effector domain of the bipartite response regulators"/>
    <property type="match status" value="1"/>
</dbReference>
<feature type="region of interest" description="Disordered" evidence="4">
    <location>
        <begin position="1"/>
        <end position="21"/>
    </location>
</feature>
<gene>
    <name evidence="6" type="primary">fixJ_2</name>
    <name evidence="6" type="ORF">Pla108_24960</name>
</gene>
<comment type="caution">
    <text evidence="6">The sequence shown here is derived from an EMBL/GenBank/DDBJ whole genome shotgun (WGS) entry which is preliminary data.</text>
</comment>
<dbReference type="GO" id="GO:0006355">
    <property type="term" value="P:regulation of DNA-templated transcription"/>
    <property type="evidence" value="ECO:0007669"/>
    <property type="project" value="InterPro"/>
</dbReference>
<evidence type="ECO:0000256" key="3">
    <source>
        <dbReference type="ARBA" id="ARBA00023163"/>
    </source>
</evidence>
<dbReference type="PROSITE" id="PS50043">
    <property type="entry name" value="HTH_LUXR_2"/>
    <property type="match status" value="1"/>
</dbReference>